<comment type="caution">
    <text evidence="3">The sequence shown here is derived from an EMBL/GenBank/DDBJ whole genome shotgun (WGS) entry which is preliminary data.</text>
</comment>
<keyword evidence="1 3" id="KW-0489">Methyltransferase</keyword>
<dbReference type="InterPro" id="IPR033664">
    <property type="entry name" value="Cmo5U_methylTrfase"/>
</dbReference>
<keyword evidence="1" id="KW-0819">tRNA processing</keyword>
<dbReference type="GO" id="GO:0032259">
    <property type="term" value="P:methylation"/>
    <property type="evidence" value="ECO:0007669"/>
    <property type="project" value="UniProtKB-KW"/>
</dbReference>
<dbReference type="OrthoDB" id="4697647at2"/>
<accession>A0A2S9V9J2</accession>
<dbReference type="Gene3D" id="3.40.50.150">
    <property type="entry name" value="Vaccinia Virus protein VP39"/>
    <property type="match status" value="1"/>
</dbReference>
<dbReference type="InterPro" id="IPR029063">
    <property type="entry name" value="SAM-dependent_MTases_sf"/>
</dbReference>
<dbReference type="Pfam" id="PF08242">
    <property type="entry name" value="Methyltransf_12"/>
    <property type="match status" value="1"/>
</dbReference>
<evidence type="ECO:0000259" key="2">
    <source>
        <dbReference type="Pfam" id="PF08242"/>
    </source>
</evidence>
<dbReference type="PANTHER" id="PTHR43861">
    <property type="entry name" value="TRANS-ACONITATE 2-METHYLTRANSFERASE-RELATED"/>
    <property type="match status" value="1"/>
</dbReference>
<proteinExistence type="inferred from homology"/>
<feature type="binding site" evidence="1">
    <location>
        <position position="111"/>
    </location>
    <ligand>
        <name>S-adenosyl-L-methionine</name>
        <dbReference type="ChEBI" id="CHEBI:59789"/>
    </ligand>
</feature>
<comment type="similarity">
    <text evidence="1">Belongs to the class I-like SAM-binding methyltransferase superfamily. CmoM family.</text>
</comment>
<feature type="binding site" evidence="1">
    <location>
        <position position="27"/>
    </location>
    <ligand>
        <name>S-adenosyl-L-methionine</name>
        <dbReference type="ChEBI" id="CHEBI:59789"/>
    </ligand>
</feature>
<keyword evidence="4" id="KW-1185">Reference proteome</keyword>
<feature type="binding site" evidence="1">
    <location>
        <position position="72"/>
    </location>
    <ligand>
        <name>S-adenosyl-L-methionine</name>
        <dbReference type="ChEBI" id="CHEBI:59789"/>
    </ligand>
</feature>
<comment type="catalytic activity">
    <reaction evidence="1">
        <text>5-carboxymethoxyuridine(34) in tRNA + S-adenosyl-L-methionine = 5-methoxycarbonylmethoxyuridine(34) in tRNA + S-adenosyl-L-homocysteine</text>
        <dbReference type="Rhea" id="RHEA:54080"/>
        <dbReference type="Rhea" id="RHEA-COMP:13383"/>
        <dbReference type="Rhea" id="RHEA-COMP:13781"/>
        <dbReference type="ChEBI" id="CHEBI:57856"/>
        <dbReference type="ChEBI" id="CHEBI:59789"/>
        <dbReference type="ChEBI" id="CHEBI:136879"/>
        <dbReference type="ChEBI" id="CHEBI:138053"/>
    </reaction>
</comment>
<evidence type="ECO:0000313" key="4">
    <source>
        <dbReference type="Proteomes" id="UP000238949"/>
    </source>
</evidence>
<comment type="function">
    <text evidence="1">Catalyzes the methylation of 5-carboxymethoxyuridine (cmo5U) to form 5-methoxycarbonylmethoxyuridine (mcmo5U) at position 34 in tRNAs.</text>
</comment>
<organism evidence="3 4">
    <name type="scientific">Alteromonas alba</name>
    <dbReference type="NCBI Taxonomy" id="2079529"/>
    <lineage>
        <taxon>Bacteria</taxon>
        <taxon>Pseudomonadati</taxon>
        <taxon>Pseudomonadota</taxon>
        <taxon>Gammaproteobacteria</taxon>
        <taxon>Alteromonadales</taxon>
        <taxon>Alteromonadaceae</taxon>
        <taxon>Alteromonas/Salinimonas group</taxon>
        <taxon>Alteromonas</taxon>
    </lineage>
</organism>
<protein>
    <recommendedName>
        <fullName evidence="1">tRNA 5-carboxymethoxyuridine methyltransferase</fullName>
        <ecNumber evidence="1">2.1.1.-</ecNumber>
    </recommendedName>
    <alternativeName>
        <fullName evidence="1">cmo5U methyltransferase</fullName>
    </alternativeName>
</protein>
<dbReference type="InterPro" id="IPR013217">
    <property type="entry name" value="Methyltransf_12"/>
</dbReference>
<dbReference type="GO" id="GO:0006400">
    <property type="term" value="P:tRNA modification"/>
    <property type="evidence" value="ECO:0007669"/>
    <property type="project" value="UniProtKB-UniRule"/>
</dbReference>
<dbReference type="SUPFAM" id="SSF53335">
    <property type="entry name" value="S-adenosyl-L-methionine-dependent methyltransferases"/>
    <property type="match status" value="1"/>
</dbReference>
<keyword evidence="1" id="KW-0949">S-adenosyl-L-methionine</keyword>
<keyword evidence="1 3" id="KW-0808">Transferase</keyword>
<evidence type="ECO:0000256" key="1">
    <source>
        <dbReference type="HAMAP-Rule" id="MF_02057"/>
    </source>
</evidence>
<feature type="domain" description="Methyltransferase type 12" evidence="2">
    <location>
        <begin position="48"/>
        <end position="137"/>
    </location>
</feature>
<dbReference type="EC" id="2.1.1.-" evidence="1"/>
<dbReference type="AlphaFoldDB" id="A0A2S9V9J2"/>
<evidence type="ECO:0000313" key="3">
    <source>
        <dbReference type="EMBL" id="PRO72985.1"/>
    </source>
</evidence>
<dbReference type="HAMAP" id="MF_02057">
    <property type="entry name" value="tRNA_methyltr_CmoM"/>
    <property type="match status" value="1"/>
</dbReference>
<comment type="caution">
    <text evidence="1">Lacks conserved residue(s) required for the propagation of feature annotation.</text>
</comment>
<feature type="binding site" evidence="1">
    <location>
        <begin position="51"/>
        <end position="52"/>
    </location>
    <ligand>
        <name>S-adenosyl-L-methionine</name>
        <dbReference type="ChEBI" id="CHEBI:59789"/>
    </ligand>
</feature>
<dbReference type="EMBL" id="PVNP01000151">
    <property type="protein sequence ID" value="PRO72985.1"/>
    <property type="molecule type" value="Genomic_DNA"/>
</dbReference>
<dbReference type="GO" id="GO:0097697">
    <property type="term" value="F:tRNA (5-carboxymethoxyuridine(34)-5-O)-methyltransferase activity"/>
    <property type="evidence" value="ECO:0007669"/>
    <property type="project" value="UniProtKB-UniRule"/>
</dbReference>
<gene>
    <name evidence="1" type="primary">cmoM</name>
    <name evidence="3" type="ORF">C6Y40_13845</name>
</gene>
<reference evidence="4" key="1">
    <citation type="journal article" date="2020" name="Int. J. Syst. Evol. Microbiol.">
        <title>Alteromonas alba sp. nov., a marine bacterium isolated from the seawater of the West Pacific Ocean.</title>
        <authorList>
            <person name="Sun C."/>
            <person name="Wu Y.-H."/>
            <person name="Xamxidin M."/>
            <person name="Cheng H."/>
            <person name="Xu X.-W."/>
        </authorList>
    </citation>
    <scope>NUCLEOTIDE SEQUENCE [LARGE SCALE GENOMIC DNA]</scope>
    <source>
        <strain evidence="4">190</strain>
    </source>
</reference>
<dbReference type="CDD" id="cd02440">
    <property type="entry name" value="AdoMet_MTases"/>
    <property type="match status" value="1"/>
</dbReference>
<name>A0A2S9V9J2_9ALTE</name>
<sequence length="249" mass="28331">MLKDQSFNGLAEKFNRNIYGTTKGRLRHQLLCDVLSEVLAEEPAQSIIELGGGTGVMSAFLAGLGHQLTLTDISEDILTIARQQLDAGIAVRQADLFDIDDLGEFDVVVCHAVLEWLARPFEALSVLADRMRPGARLSLTFFNRDAALFSNAVYGNFEYIARGMKVKNQVRLNPQQPLVPREVIAEVQNLGFTVHSMRGIRCFHDYLRDRDMADSKYEELLATERQYGHQEPYLWLGKYFHLWLEKRPD</sequence>
<dbReference type="Proteomes" id="UP000238949">
    <property type="component" value="Unassembled WGS sequence"/>
</dbReference>